<evidence type="ECO:0000256" key="7">
    <source>
        <dbReference type="ARBA" id="ARBA00022989"/>
    </source>
</evidence>
<protein>
    <submittedName>
        <fullName evidence="11">Ktr system potassium transporter B</fullName>
    </submittedName>
</protein>
<feature type="transmembrane region" description="Helical" evidence="10">
    <location>
        <begin position="77"/>
        <end position="101"/>
    </location>
</feature>
<dbReference type="Proteomes" id="UP000030401">
    <property type="component" value="Unassembled WGS sequence"/>
</dbReference>
<dbReference type="PANTHER" id="PTHR32024">
    <property type="entry name" value="TRK SYSTEM POTASSIUM UPTAKE PROTEIN TRKG-RELATED"/>
    <property type="match status" value="1"/>
</dbReference>
<keyword evidence="7 10" id="KW-1133">Transmembrane helix</keyword>
<comment type="caution">
    <text evidence="11">The sequence shown here is derived from an EMBL/GenBank/DDBJ whole genome shotgun (WGS) entry which is preliminary data.</text>
</comment>
<feature type="transmembrane region" description="Helical" evidence="10">
    <location>
        <begin position="374"/>
        <end position="394"/>
    </location>
</feature>
<evidence type="ECO:0000256" key="3">
    <source>
        <dbReference type="ARBA" id="ARBA00022475"/>
    </source>
</evidence>
<feature type="transmembrane region" description="Helical" evidence="10">
    <location>
        <begin position="293"/>
        <end position="326"/>
    </location>
</feature>
<evidence type="ECO:0000256" key="2">
    <source>
        <dbReference type="ARBA" id="ARBA00022448"/>
    </source>
</evidence>
<dbReference type="PANTHER" id="PTHR32024:SF1">
    <property type="entry name" value="KTR SYSTEM POTASSIUM UPTAKE PROTEIN B"/>
    <property type="match status" value="1"/>
</dbReference>
<feature type="transmembrane region" description="Helical" evidence="10">
    <location>
        <begin position="12"/>
        <end position="38"/>
    </location>
</feature>
<dbReference type="AlphaFoldDB" id="A0A0A5G5Y8"/>
<dbReference type="NCBIfam" id="TIGR00933">
    <property type="entry name" value="2a38"/>
    <property type="match status" value="1"/>
</dbReference>
<evidence type="ECO:0000256" key="5">
    <source>
        <dbReference type="ARBA" id="ARBA00022692"/>
    </source>
</evidence>
<keyword evidence="6" id="KW-0630">Potassium</keyword>
<feature type="transmembrane region" description="Helical" evidence="10">
    <location>
        <begin position="192"/>
        <end position="215"/>
    </location>
</feature>
<evidence type="ECO:0000256" key="1">
    <source>
        <dbReference type="ARBA" id="ARBA00004651"/>
    </source>
</evidence>
<dbReference type="eggNOG" id="COG0168">
    <property type="taxonomic scope" value="Bacteria"/>
</dbReference>
<organism evidence="11 12">
    <name type="scientific">Pontibacillus litoralis JSM 072002</name>
    <dbReference type="NCBI Taxonomy" id="1385512"/>
    <lineage>
        <taxon>Bacteria</taxon>
        <taxon>Bacillati</taxon>
        <taxon>Bacillota</taxon>
        <taxon>Bacilli</taxon>
        <taxon>Bacillales</taxon>
        <taxon>Bacillaceae</taxon>
        <taxon>Pontibacillus</taxon>
    </lineage>
</organism>
<dbReference type="InterPro" id="IPR004772">
    <property type="entry name" value="TrkH"/>
</dbReference>
<dbReference type="STRING" id="1385512.N784_04175"/>
<dbReference type="OrthoDB" id="9810952at2"/>
<keyword evidence="5 10" id="KW-0812">Transmembrane</keyword>
<evidence type="ECO:0000256" key="8">
    <source>
        <dbReference type="ARBA" id="ARBA00023065"/>
    </source>
</evidence>
<evidence type="ECO:0000256" key="6">
    <source>
        <dbReference type="ARBA" id="ARBA00022958"/>
    </source>
</evidence>
<keyword evidence="9 10" id="KW-0472">Membrane</keyword>
<keyword evidence="4" id="KW-0633">Potassium transport</keyword>
<name>A0A0A5G5Y8_9BACI</name>
<feature type="transmembrane region" description="Helical" evidence="10">
    <location>
        <begin position="227"/>
        <end position="248"/>
    </location>
</feature>
<feature type="transmembrane region" description="Helical" evidence="10">
    <location>
        <begin position="406"/>
        <end position="426"/>
    </location>
</feature>
<keyword evidence="2" id="KW-0813">Transport</keyword>
<comment type="subcellular location">
    <subcellularLocation>
        <location evidence="1">Cell membrane</location>
        <topology evidence="1">Multi-pass membrane protein</topology>
    </subcellularLocation>
</comment>
<reference evidence="11 12" key="1">
    <citation type="submission" date="2013-08" db="EMBL/GenBank/DDBJ databases">
        <authorList>
            <person name="Huang J."/>
            <person name="Wang G."/>
        </authorList>
    </citation>
    <scope>NUCLEOTIDE SEQUENCE [LARGE SCALE GENOMIC DNA]</scope>
    <source>
        <strain evidence="11 12">JSM 072002</strain>
    </source>
</reference>
<evidence type="ECO:0000256" key="9">
    <source>
        <dbReference type="ARBA" id="ARBA00023136"/>
    </source>
</evidence>
<sequence>MRERERLYKKKVSPPLVLIVLFLTVAFVGGILLSLPIAHEQEPVAFIDALFTSVSALTVTGLVVVDTGTTFSVFGQVIIMLLIQVGGLGIMTFAIFFFFLIGKKVGIQQRLVVQQALNQRTVGGILMLAKRVLLYSLTIEGVAFLLLAIRWVPEWGWKFGLFTSAFHTVSAFNNAGFSLWSDSLTRYASDPTVTIIITLLFMIGGLGFTVLVDLWKTKRFQDLMLHSKIMIVATISVTIVSTIVLFIIEMNNPHTIGSMSLENKWLASYFQAVTPRTAGFNTVDISQLEEPSLFFILGLMFVGAGSASTGGGIKLTTFVALTFSVITFIQDREEVHLYKRTIPVAIIMKAMAITLLSMAIIFVVVFILELTEEAPFLMILFEVVSAFGTVGLSMGLTTHLTVIGKLLIMFMMFVGKIGPLTLAYMFTTKRKSVVHYPREDVLTG</sequence>
<gene>
    <name evidence="11" type="ORF">N784_04175</name>
</gene>
<evidence type="ECO:0000313" key="11">
    <source>
        <dbReference type="EMBL" id="KGX86578.1"/>
    </source>
</evidence>
<accession>A0A0A5G5Y8</accession>
<feature type="transmembrane region" description="Helical" evidence="10">
    <location>
        <begin position="44"/>
        <end position="65"/>
    </location>
</feature>
<keyword evidence="3" id="KW-1003">Cell membrane</keyword>
<dbReference type="GO" id="GO:0015379">
    <property type="term" value="F:potassium:chloride symporter activity"/>
    <property type="evidence" value="ECO:0007669"/>
    <property type="project" value="InterPro"/>
</dbReference>
<dbReference type="GO" id="GO:0005886">
    <property type="term" value="C:plasma membrane"/>
    <property type="evidence" value="ECO:0007669"/>
    <property type="project" value="UniProtKB-SubCell"/>
</dbReference>
<feature type="transmembrane region" description="Helical" evidence="10">
    <location>
        <begin position="132"/>
        <end position="152"/>
    </location>
</feature>
<dbReference type="Pfam" id="PF02386">
    <property type="entry name" value="TrkH"/>
    <property type="match status" value="1"/>
</dbReference>
<keyword evidence="8" id="KW-0406">Ion transport</keyword>
<evidence type="ECO:0000256" key="10">
    <source>
        <dbReference type="SAM" id="Phobius"/>
    </source>
</evidence>
<keyword evidence="12" id="KW-1185">Reference proteome</keyword>
<dbReference type="EMBL" id="AVPG01000012">
    <property type="protein sequence ID" value="KGX86578.1"/>
    <property type="molecule type" value="Genomic_DNA"/>
</dbReference>
<proteinExistence type="predicted"/>
<feature type="transmembrane region" description="Helical" evidence="10">
    <location>
        <begin position="346"/>
        <end position="368"/>
    </location>
</feature>
<dbReference type="RefSeq" id="WP_036834290.1">
    <property type="nucleotide sequence ID" value="NZ_AVPG01000012.1"/>
</dbReference>
<evidence type="ECO:0000256" key="4">
    <source>
        <dbReference type="ARBA" id="ARBA00022538"/>
    </source>
</evidence>
<dbReference type="InterPro" id="IPR003445">
    <property type="entry name" value="Cat_transpt"/>
</dbReference>
<evidence type="ECO:0000313" key="12">
    <source>
        <dbReference type="Proteomes" id="UP000030401"/>
    </source>
</evidence>